<dbReference type="OrthoDB" id="2019644at2759"/>
<dbReference type="Pfam" id="PF11894">
    <property type="entry name" value="Nup192"/>
    <property type="match status" value="1"/>
</dbReference>
<gene>
    <name evidence="5" type="ORF">NEOLI_000565</name>
</gene>
<dbReference type="GO" id="GO:0005643">
    <property type="term" value="C:nuclear pore"/>
    <property type="evidence" value="ECO:0007669"/>
    <property type="project" value="InterPro"/>
</dbReference>
<keyword evidence="6" id="KW-1185">Reference proteome</keyword>
<proteinExistence type="inferred from homology"/>
<accession>A0A1U7LKT9</accession>
<dbReference type="EMBL" id="LXFE01002252">
    <property type="protein sequence ID" value="OLL23141.1"/>
    <property type="molecule type" value="Genomic_DNA"/>
</dbReference>
<evidence type="ECO:0000313" key="5">
    <source>
        <dbReference type="EMBL" id="OLL23141.1"/>
    </source>
</evidence>
<evidence type="ECO:0000256" key="3">
    <source>
        <dbReference type="ARBA" id="ARBA00022448"/>
    </source>
</evidence>
<dbReference type="PANTHER" id="PTHR31344">
    <property type="entry name" value="NUCLEAR PORE COMPLEX PROTEIN NUP205"/>
    <property type="match status" value="1"/>
</dbReference>
<evidence type="ECO:0000256" key="1">
    <source>
        <dbReference type="ARBA" id="ARBA00004123"/>
    </source>
</evidence>
<dbReference type="STRING" id="1198029.A0A1U7LKT9"/>
<evidence type="ECO:0000256" key="4">
    <source>
        <dbReference type="ARBA" id="ARBA00023242"/>
    </source>
</evidence>
<comment type="caution">
    <text evidence="5">The sequence shown here is derived from an EMBL/GenBank/DDBJ whole genome shotgun (WGS) entry which is preliminary data.</text>
</comment>
<comment type="similarity">
    <text evidence="2">Belongs to the NUP186/NUP192/NUP205 family.</text>
</comment>
<dbReference type="InterPro" id="IPR021827">
    <property type="entry name" value="Nup186/Nup192/Nup205"/>
</dbReference>
<organism evidence="5 6">
    <name type="scientific">Neolecta irregularis (strain DAH-3)</name>
    <dbReference type="NCBI Taxonomy" id="1198029"/>
    <lineage>
        <taxon>Eukaryota</taxon>
        <taxon>Fungi</taxon>
        <taxon>Dikarya</taxon>
        <taxon>Ascomycota</taxon>
        <taxon>Taphrinomycotina</taxon>
        <taxon>Neolectales</taxon>
        <taxon>Neolectaceae</taxon>
        <taxon>Neolecta</taxon>
    </lineage>
</organism>
<sequence length="1672" mass="189724">MSSGVAANSRQWSAEFYRPLHETLLELASGAVFSESSLHQFLEPYRDHLANFLDHPQKNDFSRKKVQEGKVQVDDQEFQLNTEFINQVLYLSDRLNLDEVIAATVILHGTKQSKAYDRPVLQSATFLHFSRRQYILECLVLLFRIFSQQDIDKEVRFVIDKFIAKLYSAKQGRTFIQRCIEGMDSITNLFSDIAESERRTAMLGFSEFDSLSEDVTLQKNLLRKEQQALGLLLFFGAECSVTQVLDFEFMFNWFSTKDLFDPATVCVLPSLMSYIQNLTPREKVSYIQKKTTEEMRRIYKQVQTSISAKLAKECSSIACKFVSVVWFTLFNGFCQEDIQFAKDFNYLRDICEPTIMAIKSGIFDYAISLVLNFYRDPSIHFLPRISWSKFIDQRQLINLPETVGVSFLSHIPEITNLLLLQFKVFVDDFVDNLADILKQLRLAEEDNELSRPSPSPSSTEEESRQNYDLETFFLLIASLYECQLDSASHIWRDHDGNFFGFLLWAAQSHTPMMIWSFTELLCSLSHGAESAQAVFRLLSDPHMIDGSKNRPGMILSWQYTLDALNYYSNQLRPPMAVHGSIIPLRENTELDGESTKLIGSYLHLIAVILTYCEDARTSLNNQSQSTQTTAPSQGILRILFDLLSCKLPSDLVAGKFNCIRILARHSSIEERHLIWSVLDQWVLGSLNQLPASKYPLASVRLRNRNEPNTGPPHLMWLFHSTIEVYSFLELLDVLLEPIAVDGKLQLPFPDQLGDTTRSTGIQPYLDFVFAIAIDSALQLPFPLDSHEPTQTDLGALSIRIIRTCLKSLDLRIFKFADLPGIDLDSIVSGKTYDEYLCHHPGSLLFKLLMSRDLFSAFLDVLTIGIDRIEEQLDRSPLVSCVKDALDILYFLLSYQDPFREIVLPQINSRSLSGPITAAVISEDLEIVLAYRNEVIVHIALYLGSRYDSISSAAMDILVGVSTHEARAAKQQHKFVDLFATADESRRIQFGFMDKLNTENMTWNDNISRECLSVYGRRKTPKEHLLFGLDRILETDRENPTISHFLLGYNVTGLYPTPLELGSNTKESGISGLHCILKLVGLNLESPEIWNEVAEDFEEHYVRDISWQILNHLCRSELSSLSTLDFLRSHEARIYEQLCVGLSSLPFETIIQDLINVSLESTSDKILETVRAGSLLLHQRSILLDMLSLEIRSTTSQGFVSAVDRIIRYLIPPSSQQLQIMTRQQSLKISEVTDFLDFSKMMMEAISFPPELAHQDYSSCITRTAEGVPIIDIEAWDKINDLRKLSNPQLEKSSQAKFISALTLRNVFALAKSHTIQASTAWSRLLGIIIDSNIHDNVEIGAKEELVSSILYLVIPKIIHLSELDNSLIDIASSTLANLGRYSEKYNHNKPANNPIMDIFKAVSLAACNSRTSADAKYNLYTASYFIFRTSSPDKKFELLGICSDRFVEIVCQDILYNEGAAQFMALLFLGHIVDTAQHFKVDRIFEDLTRHNFLQNFIKSLRDCREWDVQNFDGYDISVDVGGYETKMDILLSVSKSPVGSRQLLRSGFFDVMKSIVPIHSVDLSNLQDTTDRKRSLMYTQTIAPVFAVVVSLGTTLGPQHRIMKEHIGSFISDHIDLVRVALKRMFRGGDNRADEASQRAFKIISMAMLLADIGSINEKAPKGGKANVILV</sequence>
<dbReference type="OMA" id="AYGFIEW"/>
<evidence type="ECO:0000313" key="6">
    <source>
        <dbReference type="Proteomes" id="UP000186594"/>
    </source>
</evidence>
<name>A0A1U7LKT9_NEOID</name>
<reference evidence="5 6" key="1">
    <citation type="submission" date="2016-04" db="EMBL/GenBank/DDBJ databases">
        <title>Evolutionary innovation and constraint leading to complex multicellularity in the Ascomycota.</title>
        <authorList>
            <person name="Cisse O."/>
            <person name="Nguyen A."/>
            <person name="Hewitt D.A."/>
            <person name="Jedd G."/>
            <person name="Stajich J.E."/>
        </authorList>
    </citation>
    <scope>NUCLEOTIDE SEQUENCE [LARGE SCALE GENOMIC DNA]</scope>
    <source>
        <strain evidence="5 6">DAH-3</strain>
    </source>
</reference>
<dbReference type="PANTHER" id="PTHR31344:SF0">
    <property type="entry name" value="NUCLEAR PORE COMPLEX PROTEIN NUP205"/>
    <property type="match status" value="1"/>
</dbReference>
<evidence type="ECO:0000256" key="2">
    <source>
        <dbReference type="ARBA" id="ARBA00005892"/>
    </source>
</evidence>
<dbReference type="Proteomes" id="UP000186594">
    <property type="component" value="Unassembled WGS sequence"/>
</dbReference>
<comment type="subcellular location">
    <subcellularLocation>
        <location evidence="1">Nucleus</location>
    </subcellularLocation>
</comment>
<keyword evidence="3" id="KW-0813">Transport</keyword>
<keyword evidence="4" id="KW-0539">Nucleus</keyword>
<protein>
    <submittedName>
        <fullName evidence="5">Nucleoporin nup186</fullName>
    </submittedName>
</protein>